<keyword evidence="2" id="KW-1185">Reference proteome</keyword>
<protein>
    <submittedName>
        <fullName evidence="1">Protein of uncharacterized function (DUF3575)</fullName>
    </submittedName>
</protein>
<name>A0A379MP68_9BACT</name>
<evidence type="ECO:0000313" key="2">
    <source>
        <dbReference type="Proteomes" id="UP000255233"/>
    </source>
</evidence>
<reference evidence="1 2" key="1">
    <citation type="submission" date="2018-06" db="EMBL/GenBank/DDBJ databases">
        <authorList>
            <consortium name="Pathogen Informatics"/>
            <person name="Doyle S."/>
        </authorList>
    </citation>
    <scope>NUCLEOTIDE SEQUENCE [LARGE SCALE GENOMIC DNA]</scope>
    <source>
        <strain evidence="1 2">NCTC11190</strain>
    </source>
</reference>
<dbReference type="InterPro" id="IPR021958">
    <property type="entry name" value="DUF3575"/>
</dbReference>
<dbReference type="STRING" id="880526.GCA_000427365_00975"/>
<evidence type="ECO:0000313" key="1">
    <source>
        <dbReference type="EMBL" id="SUE33266.1"/>
    </source>
</evidence>
<dbReference type="AlphaFoldDB" id="A0A379MP68"/>
<sequence length="217" mass="24012">MTGHPAGVRKARLCKFEAMKANCLYGVIGTLCLVLLPLKTVSAEERAAETGPAPRFAVKTNALYWAAASFNAGFEAGLAPKITLDVSAAYNPWVLSENRKFKFWLAQAEGRYWFGRRFRGHFVGVHALYADFNVGGIRFLGLGGRRYEGDLYGAGVSYGYRWAIGKRWGVEATAGLGYLRSDYDRYEQKRCGASLGSGHRNYFGPTRIGVSFSFTFD</sequence>
<dbReference type="Gene3D" id="2.40.128.130">
    <property type="entry name" value="Autotransporter beta-domain"/>
    <property type="match status" value="1"/>
</dbReference>
<accession>A0A379MP68</accession>
<dbReference type="SUPFAM" id="SSF103515">
    <property type="entry name" value="Autotransporter"/>
    <property type="match status" value="1"/>
</dbReference>
<dbReference type="Proteomes" id="UP000255233">
    <property type="component" value="Unassembled WGS sequence"/>
</dbReference>
<dbReference type="EMBL" id="UGVL01000001">
    <property type="protein sequence ID" value="SUE33266.1"/>
    <property type="molecule type" value="Genomic_DNA"/>
</dbReference>
<organism evidence="1 2">
    <name type="scientific">Rikenella microfusus</name>
    <dbReference type="NCBI Taxonomy" id="28139"/>
    <lineage>
        <taxon>Bacteria</taxon>
        <taxon>Pseudomonadati</taxon>
        <taxon>Bacteroidota</taxon>
        <taxon>Bacteroidia</taxon>
        <taxon>Bacteroidales</taxon>
        <taxon>Rikenellaceae</taxon>
        <taxon>Rikenella</taxon>
    </lineage>
</organism>
<dbReference type="Pfam" id="PF12099">
    <property type="entry name" value="DUF3575"/>
    <property type="match status" value="1"/>
</dbReference>
<proteinExistence type="predicted"/>
<gene>
    <name evidence="1" type="ORF">NCTC11190_00470</name>
</gene>
<dbReference type="InterPro" id="IPR036709">
    <property type="entry name" value="Autotransporte_beta_dom_sf"/>
</dbReference>